<dbReference type="SUPFAM" id="SSF50346">
    <property type="entry name" value="PRC-barrel domain"/>
    <property type="match status" value="1"/>
</dbReference>
<dbReference type="PANTHER" id="PTHR40061">
    <property type="entry name" value="SPORULATION PROTEIN YLMC-RELATED"/>
    <property type="match status" value="1"/>
</dbReference>
<accession>A0ABW2RMS8</accession>
<dbReference type="InterPro" id="IPR027275">
    <property type="entry name" value="PRC-brl_dom"/>
</dbReference>
<dbReference type="EMBL" id="JBHTBW010000047">
    <property type="protein sequence ID" value="MFC7442338.1"/>
    <property type="molecule type" value="Genomic_DNA"/>
</dbReference>
<evidence type="ECO:0000313" key="2">
    <source>
        <dbReference type="EMBL" id="MFC7442338.1"/>
    </source>
</evidence>
<proteinExistence type="predicted"/>
<keyword evidence="3" id="KW-1185">Reference proteome</keyword>
<dbReference type="Gene3D" id="2.30.30.240">
    <property type="entry name" value="PRC-barrel domain"/>
    <property type="match status" value="1"/>
</dbReference>
<sequence length="103" mass="11593">MKISELQAKDVVNIADGRKLGQIYDLDLDLRRGVINAIVVPGESKWFGFVSSGHEWVIPWRQIVKIGSDVILVRLEENGGHQGYFLPDEAQIELTKSQFKKGT</sequence>
<dbReference type="PANTHER" id="PTHR40061:SF1">
    <property type="entry name" value="SPORULATION PROTEIN YLMC-RELATED"/>
    <property type="match status" value="1"/>
</dbReference>
<dbReference type="NCBIfam" id="TIGR02888">
    <property type="entry name" value="spore_YlmC_YmxH"/>
    <property type="match status" value="1"/>
</dbReference>
<organism evidence="2 3">
    <name type="scientific">Laceyella putida</name>
    <dbReference type="NCBI Taxonomy" id="110101"/>
    <lineage>
        <taxon>Bacteria</taxon>
        <taxon>Bacillati</taxon>
        <taxon>Bacillota</taxon>
        <taxon>Bacilli</taxon>
        <taxon>Bacillales</taxon>
        <taxon>Thermoactinomycetaceae</taxon>
        <taxon>Laceyella</taxon>
    </lineage>
</organism>
<evidence type="ECO:0000313" key="3">
    <source>
        <dbReference type="Proteomes" id="UP001596500"/>
    </source>
</evidence>
<name>A0ABW2RMS8_9BACL</name>
<comment type="caution">
    <text evidence="2">The sequence shown here is derived from an EMBL/GenBank/DDBJ whole genome shotgun (WGS) entry which is preliminary data.</text>
</comment>
<dbReference type="Proteomes" id="UP001596500">
    <property type="component" value="Unassembled WGS sequence"/>
</dbReference>
<protein>
    <submittedName>
        <fullName evidence="2">YlmC/YmxH family sporulation protein</fullName>
    </submittedName>
</protein>
<dbReference type="InterPro" id="IPR014238">
    <property type="entry name" value="Spore_YlmC/YmxH"/>
</dbReference>
<feature type="domain" description="PRC-barrel" evidence="1">
    <location>
        <begin position="2"/>
        <end position="74"/>
    </location>
</feature>
<evidence type="ECO:0000259" key="1">
    <source>
        <dbReference type="Pfam" id="PF05239"/>
    </source>
</evidence>
<dbReference type="InterPro" id="IPR011033">
    <property type="entry name" value="PRC_barrel-like_sf"/>
</dbReference>
<dbReference type="Pfam" id="PF05239">
    <property type="entry name" value="PRC"/>
    <property type="match status" value="1"/>
</dbReference>
<dbReference type="RefSeq" id="WP_379866159.1">
    <property type="nucleotide sequence ID" value="NZ_JBHTBW010000047.1"/>
</dbReference>
<gene>
    <name evidence="2" type="ORF">ACFQNG_14720</name>
</gene>
<reference evidence="3" key="1">
    <citation type="journal article" date="2019" name="Int. J. Syst. Evol. Microbiol.">
        <title>The Global Catalogue of Microorganisms (GCM) 10K type strain sequencing project: providing services to taxonomists for standard genome sequencing and annotation.</title>
        <authorList>
            <consortium name="The Broad Institute Genomics Platform"/>
            <consortium name="The Broad Institute Genome Sequencing Center for Infectious Disease"/>
            <person name="Wu L."/>
            <person name="Ma J."/>
        </authorList>
    </citation>
    <scope>NUCLEOTIDE SEQUENCE [LARGE SCALE GENOMIC DNA]</scope>
    <source>
        <strain evidence="3">CGMCC 1.12942</strain>
    </source>
</reference>